<keyword evidence="8" id="KW-1185">Reference proteome</keyword>
<dbReference type="PRINTS" id="PR00469">
    <property type="entry name" value="PNDRDTASEII"/>
</dbReference>
<proteinExistence type="inferred from homology"/>
<protein>
    <submittedName>
        <fullName evidence="7">Putative NADH dehydrogenase, transport associated</fullName>
        <ecNumber evidence="7">1.6.99.3</ecNumber>
    </submittedName>
</protein>
<reference evidence="7 8" key="1">
    <citation type="journal article" date="2007" name="PLoS Genet.">
        <title>Patterns and implications of gene gain and loss in the evolution of Prochlorococcus.</title>
        <authorList>
            <person name="Kettler G.C."/>
            <person name="Martiny A.C."/>
            <person name="Huang K."/>
            <person name="Zucker J."/>
            <person name="Coleman M.L."/>
            <person name="Rodrigue S."/>
            <person name="Chen F."/>
            <person name="Lapidus A."/>
            <person name="Ferriera S."/>
            <person name="Johnson J."/>
            <person name="Steglich C."/>
            <person name="Church G.M."/>
            <person name="Richardson P."/>
            <person name="Chisholm S.W."/>
        </authorList>
    </citation>
    <scope>NUCLEOTIDE SEQUENCE [LARGE SCALE GENOMIC DNA]</scope>
    <source>
        <strain evidence="8">MIT 9211</strain>
    </source>
</reference>
<evidence type="ECO:0000313" key="7">
    <source>
        <dbReference type="EMBL" id="ABX08022.1"/>
    </source>
</evidence>
<dbReference type="Proteomes" id="UP000000788">
    <property type="component" value="Chromosome"/>
</dbReference>
<dbReference type="GO" id="GO:0003955">
    <property type="term" value="F:NAD(P)H dehydrogenase (quinone) activity"/>
    <property type="evidence" value="ECO:0007669"/>
    <property type="project" value="TreeGrafter"/>
</dbReference>
<evidence type="ECO:0000256" key="1">
    <source>
        <dbReference type="ARBA" id="ARBA00001974"/>
    </source>
</evidence>
<sequence>MAVNFSNSEPVVLIGGGFAGLTTALALSRDRPRCPIILVEPRPRFVFIPLLYELLSGEVRLWEIAPSLRNLIAGKGIIVIQEYVKKMDIDRKLVITSSGKAIDYSQLVIATGSKPDFLGIPGASDHALMFNQIEDVQILKDLISRLKNCSSEKKSLVIVGAGSAGVELACKVADLVENQVKIHLIESAERVLPKGQSFNQEQVELALKKRRVEIHLQTSVTAVTADSIHLKTMNEHALSSITHSGLVWTAGVKPVLPLGMPPENLLLGRISIDSSLRVNGSQDIFAIGDIAFNADNPWKPTAQVAIQQGETAAKNIVAIRERRPLEPFLFRDLGEMLSLGIGDATITGLGMTMSGPLAFQLRRMAYLSKLPRLSLGIRSASAWLIPDDKKSF</sequence>
<accession>A9B9G7</accession>
<dbReference type="PRINTS" id="PR00368">
    <property type="entry name" value="FADPNR"/>
</dbReference>
<dbReference type="Gene3D" id="3.50.50.100">
    <property type="match status" value="1"/>
</dbReference>
<dbReference type="KEGG" id="pmj:P9211_00911"/>
<dbReference type="InterPro" id="IPR036188">
    <property type="entry name" value="FAD/NAD-bd_sf"/>
</dbReference>
<gene>
    <name evidence="7" type="ordered locus">P9211_00911</name>
</gene>
<dbReference type="RefSeq" id="WP_012194647.1">
    <property type="nucleotide sequence ID" value="NC_009976.1"/>
</dbReference>
<name>A9B9G7_PROM4</name>
<comment type="similarity">
    <text evidence="2">Belongs to the NADH dehydrogenase family.</text>
</comment>
<dbReference type="InterPro" id="IPR023753">
    <property type="entry name" value="FAD/NAD-binding_dom"/>
</dbReference>
<dbReference type="Pfam" id="PF07992">
    <property type="entry name" value="Pyr_redox_2"/>
    <property type="match status" value="1"/>
</dbReference>
<dbReference type="PANTHER" id="PTHR42913">
    <property type="entry name" value="APOPTOSIS-INDUCING FACTOR 1"/>
    <property type="match status" value="1"/>
</dbReference>
<dbReference type="eggNOG" id="COG1252">
    <property type="taxonomic scope" value="Bacteria"/>
</dbReference>
<evidence type="ECO:0000256" key="5">
    <source>
        <dbReference type="ARBA" id="ARBA00023002"/>
    </source>
</evidence>
<keyword evidence="3" id="KW-0285">Flavoprotein</keyword>
<dbReference type="HOGENOM" id="CLU_021377_7_1_3"/>
<dbReference type="PANTHER" id="PTHR42913:SF3">
    <property type="entry name" value="64 KDA MITOCHONDRIAL NADH DEHYDROGENASE (EUROFUNG)"/>
    <property type="match status" value="1"/>
</dbReference>
<dbReference type="EC" id="1.6.99.3" evidence="7"/>
<dbReference type="EMBL" id="CP000878">
    <property type="protein sequence ID" value="ABX08022.1"/>
    <property type="molecule type" value="Genomic_DNA"/>
</dbReference>
<dbReference type="OrthoDB" id="9781621at2"/>
<evidence type="ECO:0000256" key="3">
    <source>
        <dbReference type="ARBA" id="ARBA00022630"/>
    </source>
</evidence>
<dbReference type="GO" id="GO:0019646">
    <property type="term" value="P:aerobic electron transport chain"/>
    <property type="evidence" value="ECO:0007669"/>
    <property type="project" value="TreeGrafter"/>
</dbReference>
<keyword evidence="5 7" id="KW-0560">Oxidoreductase</keyword>
<feature type="domain" description="FAD/NAD(P)-binding" evidence="6">
    <location>
        <begin position="11"/>
        <end position="309"/>
    </location>
</feature>
<dbReference type="InterPro" id="IPR051169">
    <property type="entry name" value="NADH-Q_oxidoreductase"/>
</dbReference>
<keyword evidence="4" id="KW-0274">FAD</keyword>
<dbReference type="SUPFAM" id="SSF51905">
    <property type="entry name" value="FAD/NAD(P)-binding domain"/>
    <property type="match status" value="2"/>
</dbReference>
<dbReference type="AlphaFoldDB" id="A9B9G7"/>
<comment type="cofactor">
    <cofactor evidence="1">
        <name>FAD</name>
        <dbReference type="ChEBI" id="CHEBI:57692"/>
    </cofactor>
</comment>
<dbReference type="STRING" id="93059.P9211_00911"/>
<evidence type="ECO:0000256" key="2">
    <source>
        <dbReference type="ARBA" id="ARBA00005272"/>
    </source>
</evidence>
<organism evidence="7 8">
    <name type="scientific">Prochlorococcus marinus (strain MIT 9211)</name>
    <dbReference type="NCBI Taxonomy" id="93059"/>
    <lineage>
        <taxon>Bacteria</taxon>
        <taxon>Bacillati</taxon>
        <taxon>Cyanobacteriota</taxon>
        <taxon>Cyanophyceae</taxon>
        <taxon>Synechococcales</taxon>
        <taxon>Prochlorococcaceae</taxon>
        <taxon>Prochlorococcus</taxon>
    </lineage>
</organism>
<evidence type="ECO:0000259" key="6">
    <source>
        <dbReference type="Pfam" id="PF07992"/>
    </source>
</evidence>
<evidence type="ECO:0000256" key="4">
    <source>
        <dbReference type="ARBA" id="ARBA00022827"/>
    </source>
</evidence>
<evidence type="ECO:0000313" key="8">
    <source>
        <dbReference type="Proteomes" id="UP000000788"/>
    </source>
</evidence>